<dbReference type="AlphaFoldDB" id="A0A426X2W7"/>
<gene>
    <name evidence="1" type="ORF">B296_00054782</name>
</gene>
<sequence length="213" mass="23653">MPLLLPYRNSRLPLPSLTVSCCLLPVAPSAISTRLLSSSSRTLCRKSLAAVLFLYQPHRCLPQPLPDDPIASTLPLHSLSPSATCGVTREWVGEGELPKERTQLEVAKALRYADKGHILRDCMIRAAGELDCSSAYNRLREPDKSEDNRAMDRRAMGLVALWYCRGGTFMESSIPYSHGGRALVVKGTEVENPEINSKYQDKAEGQRPENFIR</sequence>
<organism evidence="1 2">
    <name type="scientific">Ensete ventricosum</name>
    <name type="common">Abyssinian banana</name>
    <name type="synonym">Musa ensete</name>
    <dbReference type="NCBI Taxonomy" id="4639"/>
    <lineage>
        <taxon>Eukaryota</taxon>
        <taxon>Viridiplantae</taxon>
        <taxon>Streptophyta</taxon>
        <taxon>Embryophyta</taxon>
        <taxon>Tracheophyta</taxon>
        <taxon>Spermatophyta</taxon>
        <taxon>Magnoliopsida</taxon>
        <taxon>Liliopsida</taxon>
        <taxon>Zingiberales</taxon>
        <taxon>Musaceae</taxon>
        <taxon>Ensete</taxon>
    </lineage>
</organism>
<name>A0A426X2W7_ENSVE</name>
<dbReference type="EMBL" id="AMZH03028188">
    <property type="protein sequence ID" value="RRT33822.1"/>
    <property type="molecule type" value="Genomic_DNA"/>
</dbReference>
<reference evidence="1 2" key="1">
    <citation type="journal article" date="2014" name="Agronomy (Basel)">
        <title>A Draft Genome Sequence for Ensete ventricosum, the Drought-Tolerant Tree Against Hunger.</title>
        <authorList>
            <person name="Harrison J."/>
            <person name="Moore K.A."/>
            <person name="Paszkiewicz K."/>
            <person name="Jones T."/>
            <person name="Grant M."/>
            <person name="Ambacheew D."/>
            <person name="Muzemil S."/>
            <person name="Studholme D.J."/>
        </authorList>
    </citation>
    <scope>NUCLEOTIDE SEQUENCE [LARGE SCALE GENOMIC DNA]</scope>
</reference>
<proteinExistence type="predicted"/>
<dbReference type="Proteomes" id="UP000287651">
    <property type="component" value="Unassembled WGS sequence"/>
</dbReference>
<accession>A0A426X2W7</accession>
<comment type="caution">
    <text evidence="1">The sequence shown here is derived from an EMBL/GenBank/DDBJ whole genome shotgun (WGS) entry which is preliminary data.</text>
</comment>
<evidence type="ECO:0000313" key="1">
    <source>
        <dbReference type="EMBL" id="RRT33822.1"/>
    </source>
</evidence>
<protein>
    <submittedName>
        <fullName evidence="1">Uncharacterized protein</fullName>
    </submittedName>
</protein>
<evidence type="ECO:0000313" key="2">
    <source>
        <dbReference type="Proteomes" id="UP000287651"/>
    </source>
</evidence>